<feature type="transmembrane region" description="Helical" evidence="2">
    <location>
        <begin position="142"/>
        <end position="171"/>
    </location>
</feature>
<evidence type="ECO:0000256" key="2">
    <source>
        <dbReference type="SAM" id="Phobius"/>
    </source>
</evidence>
<feature type="transmembrane region" description="Helical" evidence="2">
    <location>
        <begin position="308"/>
        <end position="328"/>
    </location>
</feature>
<dbReference type="AlphaFoldDB" id="A0A7W8D0J6"/>
<reference evidence="3 4" key="1">
    <citation type="submission" date="2020-08" db="EMBL/GenBank/DDBJ databases">
        <title>Genomic Encyclopedia of Type Strains, Phase IV (KMG-IV): sequencing the most valuable type-strain genomes for metagenomic binning, comparative biology and taxonomic classification.</title>
        <authorList>
            <person name="Goeker M."/>
        </authorList>
    </citation>
    <scope>NUCLEOTIDE SEQUENCE [LARGE SCALE GENOMIC DNA]</scope>
    <source>
        <strain evidence="3 4">DSM 25799</strain>
    </source>
</reference>
<sequence length="442" mass="49420">MEKRKKRNIILFIISYVINNLASGVLYDTYVNYLQDVSPQIATSFWAFYGYATFVAALFLLAVPKIGYKKLLMFCSLGTAAAFFCVVQNGAVSQTLLYLATVLALTGVQLHFVMLAPYVAAYTKDMGEKEIYWYTRTYYMGYIGYFAATYLGGYFVVRAFSVIAHISYGAAQEATRYITKMSAPMYQSYMSANRVVLLAVGIITLASIIPVLLIKEEKSDYQKENKEVIPFKEKLQLSGKVLLNRGARFYLLYWMLISFGMGLFTPYYTVFLNRNLHIDKATSSLMVSISYIAIVVFMFFTPRAVKKFGKVGTIVFTVIGCIPFMLMIANGQSFGSLMVPIVGFALFMRAGLANLSSPADSAVSMDVIHDTELRPIYTAIVNFASGIVSILSGLFTGNFLFTEQSGYQTAYYYAAVCYVLAAVVLWIGLRKFNKHESEGEEV</sequence>
<keyword evidence="2" id="KW-1133">Transmembrane helix</keyword>
<dbReference type="RefSeq" id="WP_183329168.1">
    <property type="nucleotide sequence ID" value="NZ_JACHHK010000009.1"/>
</dbReference>
<feature type="transmembrane region" description="Helical" evidence="2">
    <location>
        <begin position="191"/>
        <end position="214"/>
    </location>
</feature>
<proteinExistence type="predicted"/>
<feature type="transmembrane region" description="Helical" evidence="2">
    <location>
        <begin position="410"/>
        <end position="429"/>
    </location>
</feature>
<gene>
    <name evidence="3" type="ORF">HNQ47_001920</name>
</gene>
<protein>
    <submittedName>
        <fullName evidence="3">MFS family permease</fullName>
    </submittedName>
</protein>
<keyword evidence="2" id="KW-0812">Transmembrane</keyword>
<dbReference type="PANTHER" id="PTHR23520">
    <property type="entry name" value="TRANSPORTER, PUTATIVE (AFU_ORTHOLOGUE AFUA_3G04000)-RELATED"/>
    <property type="match status" value="1"/>
</dbReference>
<feature type="transmembrane region" description="Helical" evidence="2">
    <location>
        <begin position="9"/>
        <end position="26"/>
    </location>
</feature>
<dbReference type="Pfam" id="PF07690">
    <property type="entry name" value="MFS_1"/>
    <property type="match status" value="1"/>
</dbReference>
<accession>A0A7W8D0J6</accession>
<dbReference type="GO" id="GO:0005886">
    <property type="term" value="C:plasma membrane"/>
    <property type="evidence" value="ECO:0007669"/>
    <property type="project" value="UniProtKB-SubCell"/>
</dbReference>
<feature type="transmembrane region" description="Helical" evidence="2">
    <location>
        <begin position="97"/>
        <end position="121"/>
    </location>
</feature>
<dbReference type="CDD" id="cd06174">
    <property type="entry name" value="MFS"/>
    <property type="match status" value="1"/>
</dbReference>
<feature type="transmembrane region" description="Helical" evidence="2">
    <location>
        <begin position="334"/>
        <end position="355"/>
    </location>
</feature>
<feature type="transmembrane region" description="Helical" evidence="2">
    <location>
        <begin position="281"/>
        <end position="301"/>
    </location>
</feature>
<evidence type="ECO:0000313" key="3">
    <source>
        <dbReference type="EMBL" id="MBB5183873.1"/>
    </source>
</evidence>
<dbReference type="SUPFAM" id="SSF103473">
    <property type="entry name" value="MFS general substrate transporter"/>
    <property type="match status" value="1"/>
</dbReference>
<feature type="transmembrane region" description="Helical" evidence="2">
    <location>
        <begin position="250"/>
        <end position="269"/>
    </location>
</feature>
<dbReference type="PANTHER" id="PTHR23520:SF5">
    <property type="entry name" value="TRANSPORTER, PUTATIVE (AFU_ORTHOLOGUE AFUA_3G04000)-RELATED"/>
    <property type="match status" value="1"/>
</dbReference>
<dbReference type="EMBL" id="JACHHK010000009">
    <property type="protein sequence ID" value="MBB5183873.1"/>
    <property type="molecule type" value="Genomic_DNA"/>
</dbReference>
<evidence type="ECO:0000256" key="1">
    <source>
        <dbReference type="ARBA" id="ARBA00004651"/>
    </source>
</evidence>
<organism evidence="3 4">
    <name type="scientific">Catenisphaera adipataccumulans</name>
    <dbReference type="NCBI Taxonomy" id="700500"/>
    <lineage>
        <taxon>Bacteria</taxon>
        <taxon>Bacillati</taxon>
        <taxon>Bacillota</taxon>
        <taxon>Erysipelotrichia</taxon>
        <taxon>Erysipelotrichales</taxon>
        <taxon>Erysipelotrichaceae</taxon>
        <taxon>Catenisphaera</taxon>
    </lineage>
</organism>
<comment type="caution">
    <text evidence="3">The sequence shown here is derived from an EMBL/GenBank/DDBJ whole genome shotgun (WGS) entry which is preliminary data.</text>
</comment>
<dbReference type="Proteomes" id="UP000539953">
    <property type="component" value="Unassembled WGS sequence"/>
</dbReference>
<dbReference type="InterPro" id="IPR011701">
    <property type="entry name" value="MFS"/>
</dbReference>
<keyword evidence="4" id="KW-1185">Reference proteome</keyword>
<feature type="transmembrane region" description="Helical" evidence="2">
    <location>
        <begin position="71"/>
        <end position="91"/>
    </location>
</feature>
<name>A0A7W8D0J6_9FIRM</name>
<dbReference type="GO" id="GO:0022857">
    <property type="term" value="F:transmembrane transporter activity"/>
    <property type="evidence" value="ECO:0007669"/>
    <property type="project" value="InterPro"/>
</dbReference>
<feature type="transmembrane region" description="Helical" evidence="2">
    <location>
        <begin position="46"/>
        <end position="64"/>
    </location>
</feature>
<keyword evidence="2" id="KW-0472">Membrane</keyword>
<evidence type="ECO:0000313" key="4">
    <source>
        <dbReference type="Proteomes" id="UP000539953"/>
    </source>
</evidence>
<comment type="subcellular location">
    <subcellularLocation>
        <location evidence="1">Cell membrane</location>
        <topology evidence="1">Multi-pass membrane protein</topology>
    </subcellularLocation>
</comment>
<dbReference type="InterPro" id="IPR036259">
    <property type="entry name" value="MFS_trans_sf"/>
</dbReference>
<feature type="transmembrane region" description="Helical" evidence="2">
    <location>
        <begin position="376"/>
        <end position="395"/>
    </location>
</feature>
<dbReference type="Gene3D" id="1.20.1250.20">
    <property type="entry name" value="MFS general substrate transporter like domains"/>
    <property type="match status" value="2"/>
</dbReference>